<comment type="caution">
    <text evidence="1">The sequence shown here is derived from an EMBL/GenBank/DDBJ whole genome shotgun (WGS) entry which is preliminary data.</text>
</comment>
<protein>
    <submittedName>
        <fullName evidence="1">Replication-relaxation family protein</fullName>
    </submittedName>
</protein>
<dbReference type="InterPro" id="IPR025855">
    <property type="entry name" value="Replic_Relax"/>
</dbReference>
<reference evidence="1 2" key="1">
    <citation type="submission" date="2020-08" db="EMBL/GenBank/DDBJ databases">
        <title>A Genomic Blueprint of the Chicken Gut Microbiome.</title>
        <authorList>
            <person name="Gilroy R."/>
            <person name="Ravi A."/>
            <person name="Getino M."/>
            <person name="Pursley I."/>
            <person name="Horton D.L."/>
            <person name="Alikhan N.-F."/>
            <person name="Baker D."/>
            <person name="Gharbi K."/>
            <person name="Hall N."/>
            <person name="Watson M."/>
            <person name="Adriaenssens E.M."/>
            <person name="Foster-Nyarko E."/>
            <person name="Jarju S."/>
            <person name="Secka A."/>
            <person name="Antonio M."/>
            <person name="Oren A."/>
            <person name="Chaudhuri R."/>
            <person name="La Ragione R.M."/>
            <person name="Hildebrand F."/>
            <person name="Pallen M.J."/>
        </authorList>
    </citation>
    <scope>NUCLEOTIDE SEQUENCE [LARGE SCALE GENOMIC DNA]</scope>
    <source>
        <strain evidence="1 2">Sa2BUA9</strain>
    </source>
</reference>
<keyword evidence="2" id="KW-1185">Reference proteome</keyword>
<accession>A0ABR8RBW2</accession>
<proteinExistence type="predicted"/>
<dbReference type="EMBL" id="JACSQO010000007">
    <property type="protein sequence ID" value="MBD7945285.1"/>
    <property type="molecule type" value="Genomic_DNA"/>
</dbReference>
<organism evidence="1 2">
    <name type="scientific">Psychrobacillus faecigallinarum</name>
    <dbReference type="NCBI Taxonomy" id="2762235"/>
    <lineage>
        <taxon>Bacteria</taxon>
        <taxon>Bacillati</taxon>
        <taxon>Bacillota</taxon>
        <taxon>Bacilli</taxon>
        <taxon>Bacillales</taxon>
        <taxon>Bacillaceae</taxon>
        <taxon>Psychrobacillus</taxon>
    </lineage>
</organism>
<name>A0ABR8RBW2_9BACI</name>
<evidence type="ECO:0000313" key="1">
    <source>
        <dbReference type="EMBL" id="MBD7945285.1"/>
    </source>
</evidence>
<sequence>MKKRKLNSREESILLLLKKFDFMTRDQLSRYFKLGTKRNTNRVITALTDYLSHVRNGHHFIYYLNATGRAYVDCKKVRKKSGHVEHTIMRNEFWLFYGCPSDWRNEVKVSDSKATIICDSLFMKNFRYHFLEVDHTQPMSENRTKIARYIELYRNGLLAEKLKHFPTVIWLTTSELRRNQLIEACKELPSVKVYTINEIK</sequence>
<dbReference type="Proteomes" id="UP000640786">
    <property type="component" value="Unassembled WGS sequence"/>
</dbReference>
<evidence type="ECO:0000313" key="2">
    <source>
        <dbReference type="Proteomes" id="UP000640786"/>
    </source>
</evidence>
<dbReference type="Pfam" id="PF13814">
    <property type="entry name" value="Replic_Relax"/>
    <property type="match status" value="1"/>
</dbReference>
<gene>
    <name evidence="1" type="ORF">H9650_14255</name>
</gene>